<dbReference type="Pfam" id="PF08245">
    <property type="entry name" value="Mur_ligase_M"/>
    <property type="match status" value="1"/>
</dbReference>
<dbReference type="InterPro" id="IPR013221">
    <property type="entry name" value="Mur_ligase_cen"/>
</dbReference>
<evidence type="ECO:0000313" key="19">
    <source>
        <dbReference type="Proteomes" id="UP001185092"/>
    </source>
</evidence>
<dbReference type="GO" id="GO:0000287">
    <property type="term" value="F:magnesium ion binding"/>
    <property type="evidence" value="ECO:0007669"/>
    <property type="project" value="UniProtKB-UniRule"/>
</dbReference>
<dbReference type="HAMAP" id="MF_00208">
    <property type="entry name" value="MurE"/>
    <property type="match status" value="1"/>
</dbReference>
<feature type="modified residue" description="N6-carboxylysine" evidence="13">
    <location>
        <position position="222"/>
    </location>
</feature>
<evidence type="ECO:0000256" key="2">
    <source>
        <dbReference type="ARBA" id="ARBA00022618"/>
    </source>
</evidence>
<evidence type="ECO:0000256" key="1">
    <source>
        <dbReference type="ARBA" id="ARBA00005898"/>
    </source>
</evidence>
<comment type="function">
    <text evidence="13">Catalyzes the addition of meso-diaminopimelic acid to the nucleotide precursor UDP-N-acetylmuramoyl-L-alanyl-D-glutamate (UMAG) in the biosynthesis of bacterial cell-wall peptidoglycan.</text>
</comment>
<evidence type="ECO:0000256" key="14">
    <source>
        <dbReference type="RuleBase" id="RU004135"/>
    </source>
</evidence>
<dbReference type="PANTHER" id="PTHR23135:SF4">
    <property type="entry name" value="UDP-N-ACETYLMURAMOYL-L-ALANYL-D-GLUTAMATE--2,6-DIAMINOPIMELATE LIGASE MURE HOMOLOG, CHLOROPLASTIC"/>
    <property type="match status" value="1"/>
</dbReference>
<dbReference type="SUPFAM" id="SSF53623">
    <property type="entry name" value="MurD-like peptide ligases, catalytic domain"/>
    <property type="match status" value="1"/>
</dbReference>
<feature type="binding site" evidence="13">
    <location>
        <begin position="155"/>
        <end position="156"/>
    </location>
    <ligand>
        <name>UDP-N-acetyl-alpha-D-muramoyl-L-alanyl-D-glutamate</name>
        <dbReference type="ChEBI" id="CHEBI:83900"/>
    </ligand>
</feature>
<comment type="subcellular location">
    <subcellularLocation>
        <location evidence="13 14">Cytoplasm</location>
    </subcellularLocation>
</comment>
<feature type="binding site" evidence="13">
    <location>
        <position position="182"/>
    </location>
    <ligand>
        <name>UDP-N-acetyl-alpha-D-muramoyl-L-alanyl-D-glutamate</name>
        <dbReference type="ChEBI" id="CHEBI:83900"/>
    </ligand>
</feature>
<dbReference type="InterPro" id="IPR004101">
    <property type="entry name" value="Mur_ligase_C"/>
</dbReference>
<feature type="binding site" evidence="13">
    <location>
        <position position="190"/>
    </location>
    <ligand>
        <name>UDP-N-acetyl-alpha-D-muramoyl-L-alanyl-D-glutamate</name>
        <dbReference type="ChEBI" id="CHEBI:83900"/>
    </ligand>
</feature>
<dbReference type="EC" id="6.3.2.13" evidence="8 13"/>
<keyword evidence="3 13" id="KW-0133">Cell shape</keyword>
<keyword evidence="13" id="KW-0460">Magnesium</keyword>
<evidence type="ECO:0000256" key="13">
    <source>
        <dbReference type="HAMAP-Rule" id="MF_00208"/>
    </source>
</evidence>
<dbReference type="EMBL" id="JAVDQD010000007">
    <property type="protein sequence ID" value="MDR6241236.1"/>
    <property type="molecule type" value="Genomic_DNA"/>
</dbReference>
<dbReference type="NCBIfam" id="NF001126">
    <property type="entry name" value="PRK00139.1-4"/>
    <property type="match status" value="1"/>
</dbReference>
<feature type="binding site" evidence="13">
    <location>
        <position position="456"/>
    </location>
    <ligand>
        <name>meso-2,6-diaminopimelate</name>
        <dbReference type="ChEBI" id="CHEBI:57791"/>
    </ligand>
</feature>
<dbReference type="Pfam" id="PF01225">
    <property type="entry name" value="Mur_ligase"/>
    <property type="match status" value="1"/>
</dbReference>
<comment type="caution">
    <text evidence="13">Lacks conserved residue(s) required for the propagation of feature annotation.</text>
</comment>
<comment type="PTM">
    <text evidence="13">Carboxylation is probably crucial for Mg(2+) binding and, consequently, for the gamma-phosphate positioning of ATP.</text>
</comment>
<comment type="pathway">
    <text evidence="13 14">Cell wall biogenesis; peptidoglycan biosynthesis.</text>
</comment>
<dbReference type="GO" id="GO:0005524">
    <property type="term" value="F:ATP binding"/>
    <property type="evidence" value="ECO:0007669"/>
    <property type="project" value="UniProtKB-UniRule"/>
</dbReference>
<evidence type="ECO:0000256" key="4">
    <source>
        <dbReference type="ARBA" id="ARBA00022984"/>
    </source>
</evidence>
<feature type="binding site" evidence="13">
    <location>
        <position position="379"/>
    </location>
    <ligand>
        <name>meso-2,6-diaminopimelate</name>
        <dbReference type="ChEBI" id="CHEBI:57791"/>
    </ligand>
</feature>
<keyword evidence="13" id="KW-0547">Nucleotide-binding</keyword>
<dbReference type="AlphaFoldDB" id="A0AAE3XNM2"/>
<evidence type="ECO:0000256" key="10">
    <source>
        <dbReference type="ARBA" id="ARBA00075482"/>
    </source>
</evidence>
<evidence type="ECO:0000256" key="6">
    <source>
        <dbReference type="ARBA" id="ARBA00023316"/>
    </source>
</evidence>
<dbReference type="GO" id="GO:0009252">
    <property type="term" value="P:peptidoglycan biosynthetic process"/>
    <property type="evidence" value="ECO:0007669"/>
    <property type="project" value="UniProtKB-UniRule"/>
</dbReference>
<dbReference type="NCBIfam" id="TIGR01085">
    <property type="entry name" value="murE"/>
    <property type="match status" value="1"/>
</dbReference>
<feature type="binding site" evidence="13">
    <location>
        <position position="460"/>
    </location>
    <ligand>
        <name>meso-2,6-diaminopimelate</name>
        <dbReference type="ChEBI" id="CHEBI:57791"/>
    </ligand>
</feature>
<dbReference type="Gene3D" id="3.40.1390.10">
    <property type="entry name" value="MurE/MurF, N-terminal domain"/>
    <property type="match status" value="1"/>
</dbReference>
<evidence type="ECO:0000256" key="12">
    <source>
        <dbReference type="ARBA" id="ARBA00081560"/>
    </source>
</evidence>
<feature type="domain" description="Mur ligase central" evidence="17">
    <location>
        <begin position="111"/>
        <end position="307"/>
    </location>
</feature>
<keyword evidence="6 13" id="KW-0961">Cell wall biogenesis/degradation</keyword>
<dbReference type="GO" id="GO:0008360">
    <property type="term" value="P:regulation of cell shape"/>
    <property type="evidence" value="ECO:0007669"/>
    <property type="project" value="UniProtKB-KW"/>
</dbReference>
<comment type="catalytic activity">
    <reaction evidence="7 13">
        <text>UDP-N-acetyl-alpha-D-muramoyl-L-alanyl-D-glutamate + meso-2,6-diaminopimelate + ATP = UDP-N-acetyl-alpha-D-muramoyl-L-alanyl-gamma-D-glutamyl-meso-2,6-diaminopimelate + ADP + phosphate + H(+)</text>
        <dbReference type="Rhea" id="RHEA:23676"/>
        <dbReference type="ChEBI" id="CHEBI:15378"/>
        <dbReference type="ChEBI" id="CHEBI:30616"/>
        <dbReference type="ChEBI" id="CHEBI:43474"/>
        <dbReference type="ChEBI" id="CHEBI:57791"/>
        <dbReference type="ChEBI" id="CHEBI:83900"/>
        <dbReference type="ChEBI" id="CHEBI:83905"/>
        <dbReference type="ChEBI" id="CHEBI:456216"/>
        <dbReference type="EC" id="6.3.2.13"/>
    </reaction>
</comment>
<proteinExistence type="inferred from homology"/>
<gene>
    <name evidence="13" type="primary">murE</name>
    <name evidence="18" type="ORF">HNQ88_004314</name>
</gene>
<evidence type="ECO:0000256" key="5">
    <source>
        <dbReference type="ARBA" id="ARBA00023306"/>
    </source>
</evidence>
<dbReference type="GO" id="GO:0008765">
    <property type="term" value="F:UDP-N-acetylmuramoylalanyl-D-glutamate-2,6-diaminopimelate ligase activity"/>
    <property type="evidence" value="ECO:0007669"/>
    <property type="project" value="UniProtKB-UniRule"/>
</dbReference>
<dbReference type="Proteomes" id="UP001185092">
    <property type="component" value="Unassembled WGS sequence"/>
</dbReference>
<evidence type="ECO:0000259" key="17">
    <source>
        <dbReference type="Pfam" id="PF08245"/>
    </source>
</evidence>
<keyword evidence="13" id="KW-0067">ATP-binding</keyword>
<dbReference type="NCBIfam" id="NF001124">
    <property type="entry name" value="PRK00139.1-2"/>
    <property type="match status" value="1"/>
</dbReference>
<dbReference type="SUPFAM" id="SSF53244">
    <property type="entry name" value="MurD-like peptide ligases, peptide-binding domain"/>
    <property type="match status" value="1"/>
</dbReference>
<evidence type="ECO:0000256" key="3">
    <source>
        <dbReference type="ARBA" id="ARBA00022960"/>
    </source>
</evidence>
<comment type="cofactor">
    <cofactor evidence="13">
        <name>Mg(2+)</name>
        <dbReference type="ChEBI" id="CHEBI:18420"/>
    </cofactor>
</comment>
<feature type="domain" description="Mur ligase C-terminal" evidence="16">
    <location>
        <begin position="329"/>
        <end position="458"/>
    </location>
</feature>
<keyword evidence="19" id="KW-1185">Reference proteome</keyword>
<dbReference type="FunFam" id="3.90.190.20:FF:000006">
    <property type="entry name" value="UDP-N-acetylmuramoyl-L-alanyl-D-glutamate--2,6-diaminopimelate ligase"/>
    <property type="match status" value="1"/>
</dbReference>
<evidence type="ECO:0000256" key="11">
    <source>
        <dbReference type="ARBA" id="ARBA00076158"/>
    </source>
</evidence>
<protein>
    <recommendedName>
        <fullName evidence="9 13">UDP-N-acetylmuramoyl-L-alanyl-D-glutamate--2,6-diaminopimelate ligase</fullName>
        <ecNumber evidence="8 13">6.3.2.13</ecNumber>
    </recommendedName>
    <alternativeName>
        <fullName evidence="10 13">Meso-A2pm-adding enzyme</fullName>
    </alternativeName>
    <alternativeName>
        <fullName evidence="11 13">Meso-diaminopimelate-adding enzyme</fullName>
    </alternativeName>
    <alternativeName>
        <fullName evidence="12 13">UDP-MurNAc-L-Ala-D-Glu:meso-diaminopimelate ligase</fullName>
    </alternativeName>
    <alternativeName>
        <fullName evidence="13">UDP-MurNAc-tripeptide synthetase</fullName>
    </alternativeName>
    <alternativeName>
        <fullName evidence="13">UDP-N-acetylmuramyl-tripeptide synthetase</fullName>
    </alternativeName>
</protein>
<evidence type="ECO:0000313" key="18">
    <source>
        <dbReference type="EMBL" id="MDR6241236.1"/>
    </source>
</evidence>
<keyword evidence="13" id="KW-0963">Cytoplasm</keyword>
<accession>A0AAE3XNM2</accession>
<dbReference type="GO" id="GO:0051301">
    <property type="term" value="P:cell division"/>
    <property type="evidence" value="ECO:0007669"/>
    <property type="project" value="UniProtKB-KW"/>
</dbReference>
<dbReference type="Gene3D" id="3.40.1190.10">
    <property type="entry name" value="Mur-like, catalytic domain"/>
    <property type="match status" value="1"/>
</dbReference>
<evidence type="ECO:0000259" key="16">
    <source>
        <dbReference type="Pfam" id="PF02875"/>
    </source>
</evidence>
<keyword evidence="2 13" id="KW-0132">Cell division</keyword>
<dbReference type="InterPro" id="IPR005761">
    <property type="entry name" value="UDP-N-AcMur-Glu-dNH2Pim_ligase"/>
</dbReference>
<reference evidence="18" key="1">
    <citation type="submission" date="2023-07" db="EMBL/GenBank/DDBJ databases">
        <title>Genomic Encyclopedia of Type Strains, Phase IV (KMG-IV): sequencing the most valuable type-strain genomes for metagenomic binning, comparative biology and taxonomic classification.</title>
        <authorList>
            <person name="Goeker M."/>
        </authorList>
    </citation>
    <scope>NUCLEOTIDE SEQUENCE</scope>
    <source>
        <strain evidence="18">DSM 26174</strain>
    </source>
</reference>
<dbReference type="InterPro" id="IPR036565">
    <property type="entry name" value="Mur-like_cat_sf"/>
</dbReference>
<organism evidence="18 19">
    <name type="scientific">Aureibacter tunicatorum</name>
    <dbReference type="NCBI Taxonomy" id="866807"/>
    <lineage>
        <taxon>Bacteria</taxon>
        <taxon>Pseudomonadati</taxon>
        <taxon>Bacteroidota</taxon>
        <taxon>Cytophagia</taxon>
        <taxon>Cytophagales</taxon>
        <taxon>Persicobacteraceae</taxon>
        <taxon>Aureibacter</taxon>
    </lineage>
</organism>
<comment type="similarity">
    <text evidence="1 13">Belongs to the MurCDEF family. MurE subfamily.</text>
</comment>
<dbReference type="Pfam" id="PF02875">
    <property type="entry name" value="Mur_ligase_C"/>
    <property type="match status" value="1"/>
</dbReference>
<feature type="binding site" evidence="13">
    <location>
        <position position="29"/>
    </location>
    <ligand>
        <name>UDP-N-acetyl-alpha-D-muramoyl-L-alanyl-D-glutamate</name>
        <dbReference type="ChEBI" id="CHEBI:83900"/>
    </ligand>
</feature>
<evidence type="ECO:0000256" key="7">
    <source>
        <dbReference type="ARBA" id="ARBA00050251"/>
    </source>
</evidence>
<dbReference type="GO" id="GO:0071555">
    <property type="term" value="P:cell wall organization"/>
    <property type="evidence" value="ECO:0007669"/>
    <property type="project" value="UniProtKB-KW"/>
</dbReference>
<dbReference type="InterPro" id="IPR036615">
    <property type="entry name" value="Mur_ligase_C_dom_sf"/>
</dbReference>
<feature type="binding site" evidence="13">
    <location>
        <begin position="113"/>
        <end position="119"/>
    </location>
    <ligand>
        <name>ATP</name>
        <dbReference type="ChEBI" id="CHEBI:30616"/>
    </ligand>
</feature>
<sequence>MILNNLLKGVEFRSEDDLGLEIAKVQFDSRKVAEGDVFVAVNGLHVDGHDYINKAIAAGCVAIVGEKEKGDIAENFDKVIYVQVNDSSKALGVMASNYYGNPSSKLDIVAVTGTNGKTSTVTLLFQLFEKLGHSVGLLSTVENRINDEIIPSTHTTADALAINEMLAKMVSEGVSHCFMEASSHAIVQNRMFGLRLKGAVFTNISHDHLDYHGTFKEYISAKKLLFDRLGKESFALVNVDDKRGLVMLQNSKAKAYTYSLKNPSDFKARLIADTFEGLQLELDRKEVWLRMTGLFNAYNILAVYAVASLLDEDSDEALMILSQLKGAEGRFERIENQKSLTAIVDYAHTPDALGNVLDTIKKVGPEGKIITVVGCGGDRDRTKRPEMAKIACSLSDKVILTSDNPRSEDPELILNEMVKGVRDEDLHKYIKLTDRREAIKLSVMLAEKGDVILIAGKGHETYQEINGIKSHFDDREELRSFLDA</sequence>
<evidence type="ECO:0000256" key="8">
    <source>
        <dbReference type="ARBA" id="ARBA00066633"/>
    </source>
</evidence>
<comment type="caution">
    <text evidence="18">The sequence shown here is derived from an EMBL/GenBank/DDBJ whole genome shotgun (WGS) entry which is preliminary data.</text>
</comment>
<feature type="binding site" evidence="13">
    <location>
        <begin position="403"/>
        <end position="406"/>
    </location>
    <ligand>
        <name>meso-2,6-diaminopimelate</name>
        <dbReference type="ChEBI" id="CHEBI:57791"/>
    </ligand>
</feature>
<dbReference type="InterPro" id="IPR035911">
    <property type="entry name" value="MurE/MurF_N"/>
</dbReference>
<feature type="domain" description="Mur ligase N-terminal catalytic" evidence="15">
    <location>
        <begin position="22"/>
        <end position="99"/>
    </location>
</feature>
<evidence type="ECO:0000256" key="9">
    <source>
        <dbReference type="ARBA" id="ARBA00072883"/>
    </source>
</evidence>
<keyword evidence="5 13" id="KW-0131">Cell cycle</keyword>
<feature type="binding site" evidence="13">
    <location>
        <position position="188"/>
    </location>
    <ligand>
        <name>UDP-N-acetyl-alpha-D-muramoyl-L-alanyl-D-glutamate</name>
        <dbReference type="ChEBI" id="CHEBI:83900"/>
    </ligand>
</feature>
<name>A0AAE3XNM2_9BACT</name>
<dbReference type="GO" id="GO:0005737">
    <property type="term" value="C:cytoplasm"/>
    <property type="evidence" value="ECO:0007669"/>
    <property type="project" value="UniProtKB-SubCell"/>
</dbReference>
<evidence type="ECO:0000259" key="15">
    <source>
        <dbReference type="Pfam" id="PF01225"/>
    </source>
</evidence>
<keyword evidence="13 18" id="KW-0436">Ligase</keyword>
<keyword evidence="4 13" id="KW-0573">Peptidoglycan synthesis</keyword>
<dbReference type="PANTHER" id="PTHR23135">
    <property type="entry name" value="MUR LIGASE FAMILY MEMBER"/>
    <property type="match status" value="1"/>
</dbReference>
<dbReference type="SUPFAM" id="SSF63418">
    <property type="entry name" value="MurE/MurF N-terminal domain"/>
    <property type="match status" value="1"/>
</dbReference>
<dbReference type="InterPro" id="IPR000713">
    <property type="entry name" value="Mur_ligase_N"/>
</dbReference>
<dbReference type="RefSeq" id="WP_309941839.1">
    <property type="nucleotide sequence ID" value="NZ_AP025305.1"/>
</dbReference>
<dbReference type="Gene3D" id="3.90.190.20">
    <property type="entry name" value="Mur ligase, C-terminal domain"/>
    <property type="match status" value="1"/>
</dbReference>
<feature type="short sequence motif" description="Meso-diaminopimelate recognition motif" evidence="13">
    <location>
        <begin position="403"/>
        <end position="406"/>
    </location>
</feature>